<comment type="caution">
    <text evidence="1">The sequence shown here is derived from an EMBL/GenBank/DDBJ whole genome shotgun (WGS) entry which is preliminary data.</text>
</comment>
<proteinExistence type="predicted"/>
<accession>J9G9A9</accession>
<dbReference type="InterPro" id="IPR036259">
    <property type="entry name" value="MFS_trans_sf"/>
</dbReference>
<evidence type="ECO:0000313" key="1">
    <source>
        <dbReference type="EMBL" id="EJX03862.1"/>
    </source>
</evidence>
<name>J9G9A9_9ZZZZ</name>
<feature type="non-terminal residue" evidence="1">
    <location>
        <position position="1"/>
    </location>
</feature>
<gene>
    <name evidence="1" type="ORF">EVA_08030</name>
</gene>
<dbReference type="AlphaFoldDB" id="J9G9A9"/>
<dbReference type="EMBL" id="AMCI01002004">
    <property type="protein sequence ID" value="EJX03862.1"/>
    <property type="molecule type" value="Genomic_DNA"/>
</dbReference>
<reference evidence="1" key="1">
    <citation type="journal article" date="2012" name="PLoS ONE">
        <title>Gene sets for utilization of primary and secondary nutrition supplies in the distal gut of endangered iberian lynx.</title>
        <authorList>
            <person name="Alcaide M."/>
            <person name="Messina E."/>
            <person name="Richter M."/>
            <person name="Bargiela R."/>
            <person name="Peplies J."/>
            <person name="Huws S.A."/>
            <person name="Newbold C.J."/>
            <person name="Golyshin P.N."/>
            <person name="Simon M.A."/>
            <person name="Lopez G."/>
            <person name="Yakimov M.M."/>
            <person name="Ferrer M."/>
        </authorList>
    </citation>
    <scope>NUCLEOTIDE SEQUENCE</scope>
</reference>
<protein>
    <submittedName>
        <fullName evidence="1">Arabinose-proton symporter</fullName>
    </submittedName>
</protein>
<sequence>AVMCVPYILIVWRLVPETTGKSLEEIERYWTEK</sequence>
<dbReference type="Gene3D" id="1.20.1250.20">
    <property type="entry name" value="MFS general substrate transporter like domains"/>
    <property type="match status" value="1"/>
</dbReference>
<organism evidence="1">
    <name type="scientific">gut metagenome</name>
    <dbReference type="NCBI Taxonomy" id="749906"/>
    <lineage>
        <taxon>unclassified sequences</taxon>
        <taxon>metagenomes</taxon>
        <taxon>organismal metagenomes</taxon>
    </lineage>
</organism>